<evidence type="ECO:0000313" key="3">
    <source>
        <dbReference type="Proteomes" id="UP000321567"/>
    </source>
</evidence>
<keyword evidence="3" id="KW-1185">Reference proteome</keyword>
<evidence type="ECO:0000256" key="1">
    <source>
        <dbReference type="SAM" id="MobiDB-lite"/>
    </source>
</evidence>
<name>A0A512HB42_9PROT</name>
<evidence type="ECO:0000313" key="2">
    <source>
        <dbReference type="EMBL" id="GEO82662.1"/>
    </source>
</evidence>
<proteinExistence type="predicted"/>
<accession>A0A512HB42</accession>
<comment type="caution">
    <text evidence="2">The sequence shown here is derived from an EMBL/GenBank/DDBJ whole genome shotgun (WGS) entry which is preliminary data.</text>
</comment>
<gene>
    <name evidence="2" type="ORF">ROR02_27930</name>
</gene>
<dbReference type="EMBL" id="BJZO01000096">
    <property type="protein sequence ID" value="GEO82662.1"/>
    <property type="molecule type" value="Genomic_DNA"/>
</dbReference>
<feature type="region of interest" description="Disordered" evidence="1">
    <location>
        <begin position="51"/>
        <end position="84"/>
    </location>
</feature>
<feature type="compositionally biased region" description="Basic residues" evidence="1">
    <location>
        <begin position="61"/>
        <end position="82"/>
    </location>
</feature>
<dbReference type="AlphaFoldDB" id="A0A512HB42"/>
<reference evidence="2 3" key="1">
    <citation type="submission" date="2019-07" db="EMBL/GenBank/DDBJ databases">
        <title>Whole genome shotgun sequence of Rhodospirillum oryzae NBRC 107573.</title>
        <authorList>
            <person name="Hosoyama A."/>
            <person name="Uohara A."/>
            <person name="Ohji S."/>
            <person name="Ichikawa N."/>
        </authorList>
    </citation>
    <scope>NUCLEOTIDE SEQUENCE [LARGE SCALE GENOMIC DNA]</scope>
    <source>
        <strain evidence="2 3">NBRC 107573</strain>
    </source>
</reference>
<dbReference type="Proteomes" id="UP000321567">
    <property type="component" value="Unassembled WGS sequence"/>
</dbReference>
<organism evidence="2 3">
    <name type="scientific">Pararhodospirillum oryzae</name>
    <dbReference type="NCBI Taxonomy" id="478448"/>
    <lineage>
        <taxon>Bacteria</taxon>
        <taxon>Pseudomonadati</taxon>
        <taxon>Pseudomonadota</taxon>
        <taxon>Alphaproteobacteria</taxon>
        <taxon>Rhodospirillales</taxon>
        <taxon>Rhodospirillaceae</taxon>
        <taxon>Pararhodospirillum</taxon>
    </lineage>
</organism>
<protein>
    <submittedName>
        <fullName evidence="2">Uncharacterized protein</fullName>
    </submittedName>
</protein>
<sequence>MRAWGRFKVKVRTPSWVSASKIGSHALIMGALVGALMGEASWSVGNGRKAARKAPQNLSRARGRAQWKARRKGGSWHRVGRKREKEPQIRPLGWRIQIPHS</sequence>